<evidence type="ECO:0000256" key="1">
    <source>
        <dbReference type="SAM" id="MobiDB-lite"/>
    </source>
</evidence>
<dbReference type="Proteomes" id="UP000663852">
    <property type="component" value="Unassembled WGS sequence"/>
</dbReference>
<proteinExistence type="predicted"/>
<evidence type="ECO:0000313" key="4">
    <source>
        <dbReference type="EMBL" id="CAF1166882.1"/>
    </source>
</evidence>
<feature type="region of interest" description="Disordered" evidence="1">
    <location>
        <begin position="1"/>
        <end position="20"/>
    </location>
</feature>
<dbReference type="Pfam" id="PF07304">
    <property type="entry name" value="SRA1"/>
    <property type="match status" value="1"/>
</dbReference>
<dbReference type="GO" id="GO:0003713">
    <property type="term" value="F:transcription coactivator activity"/>
    <property type="evidence" value="ECO:0007669"/>
    <property type="project" value="InterPro"/>
</dbReference>
<accession>A0A814TXV5</accession>
<comment type="caution">
    <text evidence="4">The sequence shown here is derived from an EMBL/GenBank/DDBJ whole genome shotgun (WGS) entry which is preliminary data.</text>
</comment>
<dbReference type="GO" id="GO:0005634">
    <property type="term" value="C:nucleus"/>
    <property type="evidence" value="ECO:0007669"/>
    <property type="project" value="TreeGrafter"/>
</dbReference>
<dbReference type="Gene3D" id="1.20.940.10">
    <property type="entry name" value="Functional domain of the splicing factor Prp18"/>
    <property type="match status" value="1"/>
</dbReference>
<dbReference type="Proteomes" id="UP000663828">
    <property type="component" value="Unassembled WGS sequence"/>
</dbReference>
<dbReference type="EMBL" id="CAJNOJ010000128">
    <property type="protein sequence ID" value="CAF1166882.1"/>
    <property type="molecule type" value="Genomic_DNA"/>
</dbReference>
<evidence type="ECO:0000313" key="5">
    <source>
        <dbReference type="Proteomes" id="UP000663828"/>
    </source>
</evidence>
<dbReference type="PANTHER" id="PTHR18834:SF2">
    <property type="entry name" value="STEROID RECEPTOR RNA ACTIVATOR 1"/>
    <property type="match status" value="1"/>
</dbReference>
<keyword evidence="5" id="KW-1185">Reference proteome</keyword>
<evidence type="ECO:0000313" key="3">
    <source>
        <dbReference type="EMBL" id="CAF0855479.1"/>
    </source>
</evidence>
<evidence type="ECO:0000313" key="6">
    <source>
        <dbReference type="Proteomes" id="UP000663852"/>
    </source>
</evidence>
<feature type="domain" description="SRA1/Sec31" evidence="2">
    <location>
        <begin position="48"/>
        <end position="185"/>
    </location>
</feature>
<reference evidence="4" key="1">
    <citation type="submission" date="2021-02" db="EMBL/GenBank/DDBJ databases">
        <authorList>
            <person name="Nowell W R."/>
        </authorList>
    </citation>
    <scope>NUCLEOTIDE SEQUENCE</scope>
</reference>
<organism evidence="4 6">
    <name type="scientific">Adineta ricciae</name>
    <name type="common">Rotifer</name>
    <dbReference type="NCBI Taxonomy" id="249248"/>
    <lineage>
        <taxon>Eukaryota</taxon>
        <taxon>Metazoa</taxon>
        <taxon>Spiralia</taxon>
        <taxon>Gnathifera</taxon>
        <taxon>Rotifera</taxon>
        <taxon>Eurotatoria</taxon>
        <taxon>Bdelloidea</taxon>
        <taxon>Adinetida</taxon>
        <taxon>Adinetidae</taxon>
        <taxon>Adineta</taxon>
    </lineage>
</organism>
<dbReference type="GO" id="GO:0006357">
    <property type="term" value="P:regulation of transcription by RNA polymerase II"/>
    <property type="evidence" value="ECO:0007669"/>
    <property type="project" value="InterPro"/>
</dbReference>
<dbReference type="InterPro" id="IPR009917">
    <property type="entry name" value="SRA1/Sec31"/>
</dbReference>
<sequence length="186" mass="20729">MTSTNKSTNLDGWNDPPANLTLSDNISTKRVLLNKRVPFTNQDLSATNNPANVLVVPPPSTTASVAAATATTDNTTSTTTELLTIEAMNEIFQTQIEKLEKSSNIEKKILEDISKKFQVMQDEWQQNKLSSNTKQTLSNIFQELGSNNVQEAFDLHVLLVRNSSSEVVRFIVGIKRLIQELQRLPK</sequence>
<dbReference type="InterPro" id="IPR040243">
    <property type="entry name" value="Steroid_recept_RNA_1"/>
</dbReference>
<evidence type="ECO:0000259" key="2">
    <source>
        <dbReference type="Pfam" id="PF07304"/>
    </source>
</evidence>
<dbReference type="PANTHER" id="PTHR18834">
    <property type="entry name" value="STEROID RECEPTOR RNA ACTIVATOR 1"/>
    <property type="match status" value="1"/>
</dbReference>
<dbReference type="AlphaFoldDB" id="A0A814TXV5"/>
<feature type="compositionally biased region" description="Polar residues" evidence="1">
    <location>
        <begin position="1"/>
        <end position="11"/>
    </location>
</feature>
<protein>
    <recommendedName>
        <fullName evidence="2">SRA1/Sec31 domain-containing protein</fullName>
    </recommendedName>
</protein>
<name>A0A814TXV5_ADIRI</name>
<dbReference type="OrthoDB" id="5982138at2759"/>
<dbReference type="EMBL" id="CAJNOR010000250">
    <property type="protein sequence ID" value="CAF0855479.1"/>
    <property type="molecule type" value="Genomic_DNA"/>
</dbReference>
<gene>
    <name evidence="4" type="ORF">EDS130_LOCUS23468</name>
    <name evidence="3" type="ORF">XAT740_LOCUS5705</name>
</gene>